<dbReference type="PANTHER" id="PTHR19139">
    <property type="entry name" value="AQUAPORIN TRANSPORTER"/>
    <property type="match status" value="1"/>
</dbReference>
<dbReference type="InterPro" id="IPR000425">
    <property type="entry name" value="MIP"/>
</dbReference>
<feature type="transmembrane region" description="Helical" evidence="9">
    <location>
        <begin position="83"/>
        <end position="104"/>
    </location>
</feature>
<evidence type="ECO:0000313" key="11">
    <source>
        <dbReference type="Proteomes" id="UP000177932"/>
    </source>
</evidence>
<evidence type="ECO:0000256" key="3">
    <source>
        <dbReference type="ARBA" id="ARBA00022448"/>
    </source>
</evidence>
<evidence type="ECO:0000256" key="1">
    <source>
        <dbReference type="ARBA" id="ARBA00004651"/>
    </source>
</evidence>
<evidence type="ECO:0000256" key="2">
    <source>
        <dbReference type="ARBA" id="ARBA00006175"/>
    </source>
</evidence>
<dbReference type="GO" id="GO:0015250">
    <property type="term" value="F:water channel activity"/>
    <property type="evidence" value="ECO:0007669"/>
    <property type="project" value="TreeGrafter"/>
</dbReference>
<dbReference type="InterPro" id="IPR023271">
    <property type="entry name" value="Aquaporin-like"/>
</dbReference>
<dbReference type="Proteomes" id="UP000177932">
    <property type="component" value="Unassembled WGS sequence"/>
</dbReference>
<sequence length="215" mass="22324">MDKFWRKIGRGYPGESLGVLVFVMVGGGAAIHADNLGPVGVSLAHGLSLAFMIWATGGGHLNPAVTLGIFFRHKISAIKAISYIACQLVGAILGAGFLRVLYPISFSSATPALGPGVNVILGMVLESIFTGVLVWVVLVTAVDRKIKWAPLMIGLTVAGVAIVLGSSTGASINLARWFGPAIMSGSTANHWAYWLSPFAGAFAGFALSKLKVSGK</sequence>
<dbReference type="InterPro" id="IPR022357">
    <property type="entry name" value="MIP_CS"/>
</dbReference>
<reference evidence="10 11" key="1">
    <citation type="journal article" date="2016" name="Nat. Commun.">
        <title>Thousands of microbial genomes shed light on interconnected biogeochemical processes in an aquifer system.</title>
        <authorList>
            <person name="Anantharaman K."/>
            <person name="Brown C.T."/>
            <person name="Hug L.A."/>
            <person name="Sharon I."/>
            <person name="Castelle C.J."/>
            <person name="Probst A.J."/>
            <person name="Thomas B.C."/>
            <person name="Singh A."/>
            <person name="Wilkins M.J."/>
            <person name="Karaoz U."/>
            <person name="Brodie E.L."/>
            <person name="Williams K.H."/>
            <person name="Hubbard S.S."/>
            <person name="Banfield J.F."/>
        </authorList>
    </citation>
    <scope>NUCLEOTIDE SEQUENCE [LARGE SCALE GENOMIC DNA]</scope>
</reference>
<evidence type="ECO:0000313" key="10">
    <source>
        <dbReference type="EMBL" id="OGZ58166.1"/>
    </source>
</evidence>
<dbReference type="PRINTS" id="PR00783">
    <property type="entry name" value="MINTRINSICP"/>
</dbReference>
<comment type="subcellular location">
    <subcellularLocation>
        <location evidence="1">Cell membrane</location>
        <topology evidence="1">Multi-pass membrane protein</topology>
    </subcellularLocation>
</comment>
<evidence type="ECO:0000256" key="5">
    <source>
        <dbReference type="ARBA" id="ARBA00022692"/>
    </source>
</evidence>
<dbReference type="PROSITE" id="PS00221">
    <property type="entry name" value="MIP"/>
    <property type="match status" value="1"/>
</dbReference>
<feature type="transmembrane region" description="Helical" evidence="9">
    <location>
        <begin position="51"/>
        <end position="71"/>
    </location>
</feature>
<keyword evidence="5 8" id="KW-0812">Transmembrane</keyword>
<dbReference type="EMBL" id="MHOD01000014">
    <property type="protein sequence ID" value="OGZ58166.1"/>
    <property type="molecule type" value="Genomic_DNA"/>
</dbReference>
<keyword evidence="6 9" id="KW-1133">Transmembrane helix</keyword>
<evidence type="ECO:0000256" key="4">
    <source>
        <dbReference type="ARBA" id="ARBA00022475"/>
    </source>
</evidence>
<feature type="transmembrane region" description="Helical" evidence="9">
    <location>
        <begin position="116"/>
        <end position="139"/>
    </location>
</feature>
<protein>
    <recommendedName>
        <fullName evidence="12">Aquaporin</fullName>
    </recommendedName>
</protein>
<keyword evidence="4" id="KW-1003">Cell membrane</keyword>
<accession>A0A1G2H6R2</accession>
<gene>
    <name evidence="10" type="ORF">A2827_02900</name>
</gene>
<comment type="caution">
    <text evidence="10">The sequence shown here is derived from an EMBL/GenBank/DDBJ whole genome shotgun (WGS) entry which is preliminary data.</text>
</comment>
<organism evidence="10 11">
    <name type="scientific">Candidatus Spechtbacteria bacterium RIFCSPHIGHO2_01_FULL_43_30</name>
    <dbReference type="NCBI Taxonomy" id="1802158"/>
    <lineage>
        <taxon>Bacteria</taxon>
        <taxon>Candidatus Spechtiibacteriota</taxon>
    </lineage>
</organism>
<dbReference type="InterPro" id="IPR034294">
    <property type="entry name" value="Aquaporin_transptr"/>
</dbReference>
<feature type="transmembrane region" description="Helical" evidence="9">
    <location>
        <begin position="12"/>
        <end position="31"/>
    </location>
</feature>
<evidence type="ECO:0000256" key="8">
    <source>
        <dbReference type="RuleBase" id="RU000477"/>
    </source>
</evidence>
<dbReference type="AlphaFoldDB" id="A0A1G2H6R2"/>
<dbReference type="STRING" id="1802158.A2827_02900"/>
<feature type="transmembrane region" description="Helical" evidence="9">
    <location>
        <begin position="151"/>
        <end position="171"/>
    </location>
</feature>
<feature type="transmembrane region" description="Helical" evidence="9">
    <location>
        <begin position="191"/>
        <end position="210"/>
    </location>
</feature>
<dbReference type="Pfam" id="PF00230">
    <property type="entry name" value="MIP"/>
    <property type="match status" value="1"/>
</dbReference>
<evidence type="ECO:0000256" key="6">
    <source>
        <dbReference type="ARBA" id="ARBA00022989"/>
    </source>
</evidence>
<comment type="similarity">
    <text evidence="2 8">Belongs to the MIP/aquaporin (TC 1.A.8) family.</text>
</comment>
<keyword evidence="7 9" id="KW-0472">Membrane</keyword>
<proteinExistence type="inferred from homology"/>
<evidence type="ECO:0000256" key="7">
    <source>
        <dbReference type="ARBA" id="ARBA00023136"/>
    </source>
</evidence>
<dbReference type="Gene3D" id="1.20.1080.10">
    <property type="entry name" value="Glycerol uptake facilitator protein"/>
    <property type="match status" value="1"/>
</dbReference>
<name>A0A1G2H6R2_9BACT</name>
<evidence type="ECO:0008006" key="12">
    <source>
        <dbReference type="Google" id="ProtNLM"/>
    </source>
</evidence>
<dbReference type="PANTHER" id="PTHR19139:SF199">
    <property type="entry name" value="MIP17260P"/>
    <property type="match status" value="1"/>
</dbReference>
<evidence type="ECO:0000256" key="9">
    <source>
        <dbReference type="SAM" id="Phobius"/>
    </source>
</evidence>
<keyword evidence="3 8" id="KW-0813">Transport</keyword>
<dbReference type="SUPFAM" id="SSF81338">
    <property type="entry name" value="Aquaporin-like"/>
    <property type="match status" value="1"/>
</dbReference>
<dbReference type="GO" id="GO:0005886">
    <property type="term" value="C:plasma membrane"/>
    <property type="evidence" value="ECO:0007669"/>
    <property type="project" value="UniProtKB-SubCell"/>
</dbReference>